<evidence type="ECO:0000313" key="3">
    <source>
        <dbReference type="Proteomes" id="UP000016923"/>
    </source>
</evidence>
<feature type="chain" id="PRO_5004506606" description="Cyanovirin-N domain-containing protein" evidence="1">
    <location>
        <begin position="28"/>
        <end position="141"/>
    </location>
</feature>
<evidence type="ECO:0000256" key="1">
    <source>
        <dbReference type="SAM" id="SignalP"/>
    </source>
</evidence>
<dbReference type="OrthoDB" id="10587643at2759"/>
<dbReference type="EMBL" id="KE148163">
    <property type="protein sequence ID" value="EPE03996.1"/>
    <property type="molecule type" value="Genomic_DNA"/>
</dbReference>
<evidence type="ECO:0008006" key="4">
    <source>
        <dbReference type="Google" id="ProtNLM"/>
    </source>
</evidence>
<accession>S3BX04</accession>
<proteinExistence type="predicted"/>
<dbReference type="SUPFAM" id="SSF51322">
    <property type="entry name" value="Cyanovirin-N"/>
    <property type="match status" value="1"/>
</dbReference>
<reference evidence="2 3" key="1">
    <citation type="journal article" date="2013" name="BMC Genomics">
        <title>The genome and transcriptome of the pine saprophyte Ophiostoma piceae, and a comparison with the bark beetle-associated pine pathogen Grosmannia clavigera.</title>
        <authorList>
            <person name="Haridas S."/>
            <person name="Wang Y."/>
            <person name="Lim L."/>
            <person name="Massoumi Alamouti S."/>
            <person name="Jackman S."/>
            <person name="Docking R."/>
            <person name="Robertson G."/>
            <person name="Birol I."/>
            <person name="Bohlmann J."/>
            <person name="Breuil C."/>
        </authorList>
    </citation>
    <scope>NUCLEOTIDE SEQUENCE [LARGE SCALE GENOMIC DNA]</scope>
    <source>
        <strain evidence="2 3">UAMH 11346</strain>
    </source>
</reference>
<organism evidence="2 3">
    <name type="scientific">Ophiostoma piceae (strain UAMH 11346)</name>
    <name type="common">Sap stain fungus</name>
    <dbReference type="NCBI Taxonomy" id="1262450"/>
    <lineage>
        <taxon>Eukaryota</taxon>
        <taxon>Fungi</taxon>
        <taxon>Dikarya</taxon>
        <taxon>Ascomycota</taxon>
        <taxon>Pezizomycotina</taxon>
        <taxon>Sordariomycetes</taxon>
        <taxon>Sordariomycetidae</taxon>
        <taxon>Ophiostomatales</taxon>
        <taxon>Ophiostomataceae</taxon>
        <taxon>Ophiostoma</taxon>
    </lineage>
</organism>
<protein>
    <recommendedName>
        <fullName evidence="4">Cyanovirin-N domain-containing protein</fullName>
    </recommendedName>
</protein>
<dbReference type="eggNOG" id="ENOG502RM14">
    <property type="taxonomic scope" value="Eukaryota"/>
</dbReference>
<gene>
    <name evidence="2" type="ORF">F503_04844</name>
</gene>
<dbReference type="AlphaFoldDB" id="S3BX04"/>
<dbReference type="VEuPathDB" id="FungiDB:F503_04844"/>
<dbReference type="Proteomes" id="UP000016923">
    <property type="component" value="Unassembled WGS sequence"/>
</dbReference>
<keyword evidence="3" id="KW-1185">Reference proteome</keyword>
<feature type="signal peptide" evidence="1">
    <location>
        <begin position="1"/>
        <end position="27"/>
    </location>
</feature>
<name>S3BX04_OPHP1</name>
<dbReference type="Gene3D" id="2.30.60.10">
    <property type="entry name" value="Cyanovirin-N"/>
    <property type="match status" value="1"/>
</dbReference>
<keyword evidence="1" id="KW-0732">Signal</keyword>
<sequence length="141" mass="14911">MIMIASTTKALVATMAMMAIGITPAQAEFSSVCPEICFKGQSLLVTKCTMDGTTKDTHFKWSQFDLNQILEYNSGLPGLQYQLNGDAFADGCGGCSMSGSVLSCNCGTIDLNSNMDDVTGRLCFANNAIGPICSPDTSYTC</sequence>
<dbReference type="InterPro" id="IPR036673">
    <property type="entry name" value="Cyanovirin-N_sf"/>
</dbReference>
<dbReference type="HOGENOM" id="CLU_1750871_0_0_1"/>
<evidence type="ECO:0000313" key="2">
    <source>
        <dbReference type="EMBL" id="EPE03996.1"/>
    </source>
</evidence>